<evidence type="ECO:0000256" key="1">
    <source>
        <dbReference type="ARBA" id="ARBA00022729"/>
    </source>
</evidence>
<dbReference type="SUPFAM" id="SSF49313">
    <property type="entry name" value="Cadherin-like"/>
    <property type="match status" value="1"/>
</dbReference>
<dbReference type="GO" id="GO:0005509">
    <property type="term" value="F:calcium ion binding"/>
    <property type="evidence" value="ECO:0007669"/>
    <property type="project" value="InterPro"/>
</dbReference>
<dbReference type="InterPro" id="IPR013517">
    <property type="entry name" value="FG-GAP"/>
</dbReference>
<dbReference type="Pfam" id="PF13517">
    <property type="entry name" value="FG-GAP_3"/>
    <property type="match status" value="6"/>
</dbReference>
<dbReference type="Gene3D" id="2.60.40.60">
    <property type="entry name" value="Cadherins"/>
    <property type="match status" value="1"/>
</dbReference>
<dbReference type="CDD" id="cd11304">
    <property type="entry name" value="Cadherin_repeat"/>
    <property type="match status" value="1"/>
</dbReference>
<keyword evidence="3" id="KW-0106">Calcium</keyword>
<dbReference type="InterPro" id="IPR028994">
    <property type="entry name" value="Integrin_alpha_N"/>
</dbReference>
<dbReference type="EC" id="3.1.3.1" evidence="5"/>
<sequence length="3323" mass="337214">MPEPNFPQDPTFVPASSNPFGLTNVGDYAMPTLVDIDGDGDLDAFVGNGAGNTLFYRNTGSASAPAFAAPSTNPYGLTNVVNGAMPTFVDIDNDGDLDAFVGSHYGDTRFYRNTGSASAPTFATPSINPFGLVNVGNGAAPTFVDIDGDGDLDAFVGDSAGNIRFYRNTGSASAPAFATASTNPFGLTDVGSFAKPTFVDIDGDGDLDALVGNLAGNTLFYRNTGSASAPTFAAASTNPFGLANVGLYAKPALADIDGDGDLDAFIGNSAGNTLFYQNVPWLAIAATTAIQTEGDTGTKAFTFTVTRSGDTSDSSSVNWAVTGTGTNQANAADFGVTLPSGTVNFAANETSQVITVNVSGDTDFEANEGFTVTLSSPTNAYITTATATGTITNDDLPSITLAVAPGSVNEDGTTNLVYTFTRTGPTTNALTVNYSITGTADSSDYSGATPGTGKTITFAANSATVTVTVDPVFDLTFEPDETVVFTLTEGTGYTVGTASTATGTITNDDPGLAIAATNAIQTEGDTGTKAFTFTVTRSGKTSGTSSANWAVTGTGTNPANATDFGGILPSGTVSFAANETSKTITVNVSGDIDIETNEGFTVTLSSPTNATITTATATGTILNDDPKIALSNTLLQVTEDGATATYTVVLNDAPTADVILTLNPGRQLSLSQTSLTFTSANWDTPQTVTVTAVNDTIGEGPHRGVISTTVSSSDSVYNGIPVANVLAQITDNDIAQQDPTFAPASTNPFGLPDAGDYTTPTLVDIDNDGDLDAFVGDFFGNTLFYRNTGSASAPAFAAGSTNPFGLTDVGLYAAPTFVDIDGDGDLDAFIGNEEGNTLFYRNTGSASAPTFAAPSTNPFGLTDVIYDAVPTLVDIDDDGDLDAFIGNYYGNTLFYRNTGSASAPAFATPSTNPFGLTNVVTYAQPTFVDIDGDGDLDAFIGNELGNTLFYRNTGSASAPTFAAPSYNPFGLTDVVYDAAPTLVDIDGDGDLDAFIGNWVGNTLFYENVPWLAIAATNASQTEGDTGTKAFTFTVTRSGDTSDSSSVNWAVTVTGTNQANAADFGETLPSGTVNFAANETSQTITVNVSGDTDFEANEGFTVTLSSPTNAYITTATATGTITNDDLPSITLAVAPGSVTEDGTTNLVYTFTRTGPTTNALTVNYSITGTADSSDYIGATPGAGKTITFAAGSATAPTVTVNPTTDTIVEPDETVVFTLTEGTGYTLGTASTATGTITNDDTSVTVAVAPGSVTEDGTPNLVYTFTRSGVTTNALTVNYTVSGTADSSDYSGATPGTGKTITFAAGSETATVTVDPTTDTTMEPDETVILTLAGGTGYTVGTANTATGTITNDDFPIITLAVAPGSVTENGTTNLVYTFTRTGLTTNALTVNYSITGTADSSDYSGVTPGDGKTITFLAGSTTATVTVDPTADTIVEPDETVIFTLTEGTGYTLGTASTATGTITNDDTALAIAATDASETEGDTGTKAFTFTVTRSGNTSGTSSANWAVTGTGTNPANTTDFGGILPSGTVSFAANETSKVITVNVSGDATIEPDEGFTVTLSSPTNATITTATATGTILNDDPGIILSNTLLQVTESGATATYTVALKGAPTADVILALNPGNQLSLSQTSLTFTSANWNTPQTVTVTAVNDTIGEGPHRGVITTTVSSSDSGYNGRSIPNVVAQITDNDIAQQDPTFAPASTNPFGLTDVLSFSHPALVDIDGDGDLDAFVSNFDGNTLFYRNTGSASAPTFAAPSTNPFGLTTVAVAAAPTFVDIDGDGDLDAFVGNGDGNILFYRNTGSASAPTFAARSTNPFGLTDLGANAKPTFVDIDNDGDLDAFAGNSDGNIVFYRNTGSASAPTFAAPSTNPFGLTNVGLYAKPTLVDIDGDGDLDAFVGNSLGNTLFYRNTGSASAPTFAAPSTNPFGLTKVSTFVKPTLVDIDGDGDLDAFVGEEFGNTLFYQNVPWLAIAATNASQTEGDTGTKAFTFTVTRTGDTSDSSSVNWAVTGTGTNPANATDFGVTLPSGTVNFAANETSQTITVNVSGDTDVELDEGFTVTLSSPTNAYITTATATGTITNDDLPGITLAVAPGSVNEDGTTNLVYTFTRTGLINNPLTVNYSITGTAESSDYSGATPGTGKTITFAANSATATVTVDPTADTIVEPDETVIFTLTEGTGYTLGTASTATGTITNDDTSVTVAVAPGSVTEDGTTNLVYTFTRTGLTTNPLTVNYTVSGTATNGTDYASIPTSVNFLAGSATATVTVDPTTDTTMEPDETVILTLAGGTGYTVGTANTATGTIQNDDDDPALAITPSTLSQTEGNTGTKAFTFTVTRSGDTSGSSSANWTVTGTGTNQANATDFVGGTLPSGTVSFAANETSQIITVNVSGDTTVETNEEFTVTLSNPTNATITTAAATGTIQNDDDDPALAITPSTLSQTEGNTGTKAFTFTVNRSGNTTGTSSANWTVTGTGTNQANATDFVGGILPSGTVSFAANETSQIITVNVSGDTTVEPDEGFTVTLDTPTNATITTAAATGTIQNDDDDPALAITPSTLSQTEGNTGTKAFTFTVNRSGNTTGTSSANWTVTGTGTNQANATDFVGGILPSGTVSFAANETSQIITVNVSGDTTVEPDEGFTVTLDTPTNATITTATATGTIQNDDDDPALAITPSTLSQTEGNTGTKAFTFTVTRSGNTTGTSSANWTVTGTGTNQANATDFVGGTLPSGTVSFAANETSQIITVNVSGDTTVETNEEFTVTLSNPTNATITTATATGTIQNDDDDPALAITPSTLSQTEGNTGTKAFTFTVTRSGDTSGSSSANWTVTGTGTNQANATDFVGGILPSGTVSFAANETSQTITVNVSGDTTVEPDEGFTVTLDTPTNATITTATATGTIQNDDDDPALAITPSTLSQTEGNTGTKAFTFTVTRSGDTSGSSSANWTVTGTGTNQANATDFVGGILPSGTVSFAANETSQTITVNVSGDTTVEPDEGFTVTLDTPTNATITTATATGTIQNDDTNTNQAPVITSSNSATVLENASISTLIYTAAATDTDGPVNQIVWSLGGNDASAFTIGSNNGEVRLKASADYETKSSYSIDVIATDQNGSGVSTNKTVTIGVIDQAVFSINNVTVNENAGTAIFTVTATDPISNGTSTATVNYATANGTAFGSTIANGDYVSTSGSLSFGTGDSSKTISVVINDDTLYEPTPETFSVNLSNPTNGAIANSTSTGTINDNDSLPIISAQPSQVLEGNSGTTTQLIFQVSLSARSGQDVSVDYSVTAGTATAGNDYVSTSGTLRLTAGTLSGLTGGQDLSKHCPQRF</sequence>
<dbReference type="InterPro" id="IPR026919">
    <property type="entry name" value="ADGRV1"/>
</dbReference>
<dbReference type="Gene3D" id="2.60.40.2030">
    <property type="match status" value="19"/>
</dbReference>
<evidence type="ECO:0000259" key="4">
    <source>
        <dbReference type="PROSITE" id="PS50268"/>
    </source>
</evidence>
<dbReference type="SMART" id="SM00237">
    <property type="entry name" value="Calx_beta"/>
    <property type="match status" value="18"/>
</dbReference>
<dbReference type="HOGENOM" id="CLU_225584_0_0_3"/>
<name>A0A0F6RNF8_MICAE</name>
<dbReference type="SMART" id="SM00112">
    <property type="entry name" value="CA"/>
    <property type="match status" value="1"/>
</dbReference>
<evidence type="ECO:0000313" key="5">
    <source>
        <dbReference type="EMBL" id="AKE66133.1"/>
    </source>
</evidence>
<dbReference type="SUPFAM" id="SSF141072">
    <property type="entry name" value="CalX-like"/>
    <property type="match status" value="19"/>
</dbReference>
<dbReference type="Proteomes" id="UP000034103">
    <property type="component" value="Chromosome"/>
</dbReference>
<dbReference type="EMBL" id="CP011304">
    <property type="protein sequence ID" value="AKE66133.1"/>
    <property type="molecule type" value="Genomic_DNA"/>
</dbReference>
<dbReference type="GO" id="GO:0004930">
    <property type="term" value="F:G protein-coupled receptor activity"/>
    <property type="evidence" value="ECO:0007669"/>
    <property type="project" value="InterPro"/>
</dbReference>
<feature type="domain" description="Cadherin" evidence="4">
    <location>
        <begin position="3028"/>
        <end position="3122"/>
    </location>
</feature>
<dbReference type="PANTHER" id="PTHR46682:SF1">
    <property type="entry name" value="ADHESION G-PROTEIN COUPLED RECEPTOR V1"/>
    <property type="match status" value="1"/>
</dbReference>
<keyword evidence="5" id="KW-0378">Hydrolase</keyword>
<gene>
    <name evidence="5" type="ORF">MYAER_3803</name>
</gene>
<dbReference type="PATRIC" id="fig|1641812.3.peg.3937"/>
<dbReference type="InterPro" id="IPR015919">
    <property type="entry name" value="Cadherin-like_sf"/>
</dbReference>
<proteinExistence type="predicted"/>
<evidence type="ECO:0000313" key="6">
    <source>
        <dbReference type="Proteomes" id="UP000034103"/>
    </source>
</evidence>
<dbReference type="GO" id="GO:0004035">
    <property type="term" value="F:alkaline phosphatase activity"/>
    <property type="evidence" value="ECO:0007669"/>
    <property type="project" value="UniProtKB-EC"/>
</dbReference>
<dbReference type="PANTHER" id="PTHR46682">
    <property type="entry name" value="ADHESION G-PROTEIN COUPLED RECEPTOR V1"/>
    <property type="match status" value="1"/>
</dbReference>
<dbReference type="Pfam" id="PF00028">
    <property type="entry name" value="Cadherin"/>
    <property type="match status" value="1"/>
</dbReference>
<keyword evidence="1" id="KW-0732">Signal</keyword>
<dbReference type="InterPro" id="IPR038081">
    <property type="entry name" value="CalX-like_sf"/>
</dbReference>
<dbReference type="SUPFAM" id="SSF69318">
    <property type="entry name" value="Integrin alpha N-terminal domain"/>
    <property type="match status" value="3"/>
</dbReference>
<reference evidence="5 6" key="1">
    <citation type="journal article" date="2015" name="Genome Announc.">
        <title>Complete Genome Sequence of Microcystis aeruginosa NIES-2549, a Bloom-Forming Cyanobacterium from Lake Kasumigaura, Japan.</title>
        <authorList>
            <person name="Yamaguchi H."/>
            <person name="Suzuki S."/>
            <person name="Tanabe Y."/>
            <person name="Osana Y."/>
            <person name="Shimura Y."/>
            <person name="Ishida K."/>
            <person name="Kawachi M."/>
        </authorList>
    </citation>
    <scope>NUCLEOTIDE SEQUENCE [LARGE SCALE GENOMIC DNA]</scope>
    <source>
        <strain evidence="5 6">NIES-2549</strain>
    </source>
</reference>
<dbReference type="Pfam" id="PF03160">
    <property type="entry name" value="Calx-beta"/>
    <property type="match status" value="15"/>
</dbReference>
<dbReference type="GO" id="GO:0016020">
    <property type="term" value="C:membrane"/>
    <property type="evidence" value="ECO:0007669"/>
    <property type="project" value="InterPro"/>
</dbReference>
<dbReference type="PROSITE" id="PS50268">
    <property type="entry name" value="CADHERIN_2"/>
    <property type="match status" value="1"/>
</dbReference>
<keyword evidence="2" id="KW-0677">Repeat</keyword>
<organism evidence="5 6">
    <name type="scientific">Microcystis aeruginosa NIES-2549</name>
    <dbReference type="NCBI Taxonomy" id="1641812"/>
    <lineage>
        <taxon>Bacteria</taxon>
        <taxon>Bacillati</taxon>
        <taxon>Cyanobacteriota</taxon>
        <taxon>Cyanophyceae</taxon>
        <taxon>Oscillatoriophycideae</taxon>
        <taxon>Chroococcales</taxon>
        <taxon>Microcystaceae</taxon>
        <taxon>Microcystis</taxon>
    </lineage>
</organism>
<evidence type="ECO:0000256" key="3">
    <source>
        <dbReference type="ARBA" id="ARBA00022837"/>
    </source>
</evidence>
<protein>
    <submittedName>
        <fullName evidence="5">Alkaline phosphatase</fullName>
        <ecNumber evidence="5">3.1.3.1</ecNumber>
    </submittedName>
</protein>
<dbReference type="InterPro" id="IPR003644">
    <property type="entry name" value="Calx_beta"/>
</dbReference>
<dbReference type="GO" id="GO:0007156">
    <property type="term" value="P:homophilic cell adhesion via plasma membrane adhesion molecules"/>
    <property type="evidence" value="ECO:0007669"/>
    <property type="project" value="InterPro"/>
</dbReference>
<accession>A0A0F6RNF8</accession>
<evidence type="ECO:0000256" key="2">
    <source>
        <dbReference type="ARBA" id="ARBA00022737"/>
    </source>
</evidence>
<dbReference type="InterPro" id="IPR002126">
    <property type="entry name" value="Cadherin-like_dom"/>
</dbReference>
<dbReference type="RefSeq" id="WP_046663159.1">
    <property type="nucleotide sequence ID" value="NZ_CP011304.1"/>
</dbReference>